<gene>
    <name evidence="8" type="ORF">CC77DRAFT_793325</name>
</gene>
<dbReference type="InterPro" id="IPR049326">
    <property type="entry name" value="Rhodopsin_dom_fungi"/>
</dbReference>
<feature type="transmembrane region" description="Helical" evidence="6">
    <location>
        <begin position="139"/>
        <end position="159"/>
    </location>
</feature>
<dbReference type="OMA" id="SHMRKAT"/>
<protein>
    <recommendedName>
        <fullName evidence="7">Rhodopsin domain-containing protein</fullName>
    </recommendedName>
</protein>
<dbReference type="InterPro" id="IPR052337">
    <property type="entry name" value="SAT4-like"/>
</dbReference>
<evidence type="ECO:0000256" key="4">
    <source>
        <dbReference type="ARBA" id="ARBA00023136"/>
    </source>
</evidence>
<keyword evidence="9" id="KW-1185">Reference proteome</keyword>
<name>A0A177DTX8_ALTAL</name>
<dbReference type="GeneID" id="29118800"/>
<dbReference type="GO" id="GO:0016020">
    <property type="term" value="C:membrane"/>
    <property type="evidence" value="ECO:0007669"/>
    <property type="project" value="UniProtKB-SubCell"/>
</dbReference>
<dbReference type="RefSeq" id="XP_018387670.1">
    <property type="nucleotide sequence ID" value="XM_018533206.1"/>
</dbReference>
<keyword evidence="3 6" id="KW-1133">Transmembrane helix</keyword>
<feature type="domain" description="Rhodopsin" evidence="7">
    <location>
        <begin position="43"/>
        <end position="278"/>
    </location>
</feature>
<reference evidence="8 9" key="1">
    <citation type="submission" date="2016-05" db="EMBL/GenBank/DDBJ databases">
        <title>Comparative analysis of secretome profiles of manganese(II)-oxidizing ascomycete fungi.</title>
        <authorList>
            <consortium name="DOE Joint Genome Institute"/>
            <person name="Zeiner C.A."/>
            <person name="Purvine S.O."/>
            <person name="Zink E.M."/>
            <person name="Wu S."/>
            <person name="Pasa-Tolic L."/>
            <person name="Chaput D.L."/>
            <person name="Haridas S."/>
            <person name="Grigoriev I.V."/>
            <person name="Santelli C.M."/>
            <person name="Hansel C.M."/>
        </authorList>
    </citation>
    <scope>NUCLEOTIDE SEQUENCE [LARGE SCALE GENOMIC DNA]</scope>
    <source>
        <strain evidence="8 9">SRC1lrK2f</strain>
    </source>
</reference>
<feature type="transmembrane region" description="Helical" evidence="6">
    <location>
        <begin position="179"/>
        <end position="206"/>
    </location>
</feature>
<dbReference type="Pfam" id="PF20684">
    <property type="entry name" value="Fung_rhodopsin"/>
    <property type="match status" value="1"/>
</dbReference>
<evidence type="ECO:0000256" key="3">
    <source>
        <dbReference type="ARBA" id="ARBA00022989"/>
    </source>
</evidence>
<evidence type="ECO:0000256" key="2">
    <source>
        <dbReference type="ARBA" id="ARBA00022692"/>
    </source>
</evidence>
<feature type="transmembrane region" description="Helical" evidence="6">
    <location>
        <begin position="250"/>
        <end position="272"/>
    </location>
</feature>
<comment type="similarity">
    <text evidence="5">Belongs to the SAT4 family.</text>
</comment>
<evidence type="ECO:0000313" key="8">
    <source>
        <dbReference type="EMBL" id="OAG22249.1"/>
    </source>
</evidence>
<keyword evidence="2 6" id="KW-0812">Transmembrane</keyword>
<dbReference type="EMBL" id="KV441475">
    <property type="protein sequence ID" value="OAG22249.1"/>
    <property type="molecule type" value="Genomic_DNA"/>
</dbReference>
<evidence type="ECO:0000259" key="7">
    <source>
        <dbReference type="Pfam" id="PF20684"/>
    </source>
</evidence>
<organism evidence="8 9">
    <name type="scientific">Alternaria alternata</name>
    <name type="common">Alternaria rot fungus</name>
    <name type="synonym">Torula alternata</name>
    <dbReference type="NCBI Taxonomy" id="5599"/>
    <lineage>
        <taxon>Eukaryota</taxon>
        <taxon>Fungi</taxon>
        <taxon>Dikarya</taxon>
        <taxon>Ascomycota</taxon>
        <taxon>Pezizomycotina</taxon>
        <taxon>Dothideomycetes</taxon>
        <taxon>Pleosporomycetidae</taxon>
        <taxon>Pleosporales</taxon>
        <taxon>Pleosporineae</taxon>
        <taxon>Pleosporaceae</taxon>
        <taxon>Alternaria</taxon>
        <taxon>Alternaria sect. Alternaria</taxon>
        <taxon>Alternaria alternata complex</taxon>
    </lineage>
</organism>
<dbReference type="Proteomes" id="UP000077248">
    <property type="component" value="Unassembled WGS sequence"/>
</dbReference>
<accession>A0A177DTX8</accession>
<feature type="transmembrane region" description="Helical" evidence="6">
    <location>
        <begin position="103"/>
        <end position="127"/>
    </location>
</feature>
<sequence>MLSPFVSAEADLEGEYSRLDGLTTAIMVISCTFLGLSLIAISLRTYVRLSRSLFRLDDGFMIAGAAFYTVAISLTIRALVVGIGRRDKHLDAWHSSEAIKYYIIWILMYVTALATVKSSICTTIFYVTATQPRLRTAIYALLATTWASFFITFVGVLLYCRPVSATWTRQGECAPISTFVILGHVATVSTIVTDFGLVVVPAIILWDTHMKRKRKLQALGLLSFASVASIITVVRIPYINKYEDGKDIPFWAAHIILCSNVEIGVGCIASSVPSLRHLRHLLHRTDEPVCLRHSCRQKLARLRWSSFTIGSPPWRRPVEMGIRLSSMSRSHPEDDCERLQDRVSMQSDAQMDLQTFCRKWMQRVEDTHDKDADAIPDLRDVGKLIASKETPSNAS</sequence>
<feature type="transmembrane region" description="Helical" evidence="6">
    <location>
        <begin position="59"/>
        <end position="83"/>
    </location>
</feature>
<dbReference type="KEGG" id="aalt:CC77DRAFT_793325"/>
<keyword evidence="4 6" id="KW-0472">Membrane</keyword>
<dbReference type="VEuPathDB" id="FungiDB:CC77DRAFT_793325"/>
<evidence type="ECO:0000256" key="5">
    <source>
        <dbReference type="ARBA" id="ARBA00038359"/>
    </source>
</evidence>
<dbReference type="PANTHER" id="PTHR33048">
    <property type="entry name" value="PTH11-LIKE INTEGRAL MEMBRANE PROTEIN (AFU_ORTHOLOGUE AFUA_5G11245)"/>
    <property type="match status" value="1"/>
</dbReference>
<comment type="subcellular location">
    <subcellularLocation>
        <location evidence="1">Membrane</location>
        <topology evidence="1">Multi-pass membrane protein</topology>
    </subcellularLocation>
</comment>
<feature type="transmembrane region" description="Helical" evidence="6">
    <location>
        <begin position="218"/>
        <end position="238"/>
    </location>
</feature>
<dbReference type="AlphaFoldDB" id="A0A177DTX8"/>
<dbReference type="PANTHER" id="PTHR33048:SF15">
    <property type="entry name" value="INTEGRAL MEMBRANE PROTEIN"/>
    <property type="match status" value="1"/>
</dbReference>
<evidence type="ECO:0000256" key="6">
    <source>
        <dbReference type="SAM" id="Phobius"/>
    </source>
</evidence>
<feature type="transmembrane region" description="Helical" evidence="6">
    <location>
        <begin position="25"/>
        <end position="47"/>
    </location>
</feature>
<proteinExistence type="inferred from homology"/>
<evidence type="ECO:0000256" key="1">
    <source>
        <dbReference type="ARBA" id="ARBA00004141"/>
    </source>
</evidence>
<evidence type="ECO:0000313" key="9">
    <source>
        <dbReference type="Proteomes" id="UP000077248"/>
    </source>
</evidence>